<evidence type="ECO:0000313" key="1">
    <source>
        <dbReference type="EMBL" id="KKN98598.1"/>
    </source>
</evidence>
<organism evidence="1">
    <name type="scientific">marine sediment metagenome</name>
    <dbReference type="NCBI Taxonomy" id="412755"/>
    <lineage>
        <taxon>unclassified sequences</taxon>
        <taxon>metagenomes</taxon>
        <taxon>ecological metagenomes</taxon>
    </lineage>
</organism>
<accession>A0A0F9Y1M8</accession>
<dbReference type="AlphaFoldDB" id="A0A0F9Y1M8"/>
<proteinExistence type="predicted"/>
<gene>
    <name evidence="1" type="ORF">LCGC14_0147100</name>
</gene>
<sequence length="146" mass="14995">MPLAQGSPDWIDAWGKATPVVGAGPTNVVTESMAALSAMDAILVAAVPLQAKGFALLAALPATMQTTKAGIALDAAFEATFTESQGIYLPTAPPNPGPPIHPLAEKMITTFKTAYVASMPEAAFGVGLETLAMAVCTNIYFAYPTP</sequence>
<protein>
    <submittedName>
        <fullName evidence="1">Uncharacterized protein</fullName>
    </submittedName>
</protein>
<reference evidence="1" key="1">
    <citation type="journal article" date="2015" name="Nature">
        <title>Complex archaea that bridge the gap between prokaryotes and eukaryotes.</title>
        <authorList>
            <person name="Spang A."/>
            <person name="Saw J.H."/>
            <person name="Jorgensen S.L."/>
            <person name="Zaremba-Niedzwiedzka K."/>
            <person name="Martijn J."/>
            <person name="Lind A.E."/>
            <person name="van Eijk R."/>
            <person name="Schleper C."/>
            <person name="Guy L."/>
            <person name="Ettema T.J."/>
        </authorList>
    </citation>
    <scope>NUCLEOTIDE SEQUENCE</scope>
</reference>
<dbReference type="EMBL" id="LAZR01000051">
    <property type="protein sequence ID" value="KKN98598.1"/>
    <property type="molecule type" value="Genomic_DNA"/>
</dbReference>
<comment type="caution">
    <text evidence="1">The sequence shown here is derived from an EMBL/GenBank/DDBJ whole genome shotgun (WGS) entry which is preliminary data.</text>
</comment>
<name>A0A0F9Y1M8_9ZZZZ</name>